<dbReference type="Proteomes" id="UP000626092">
    <property type="component" value="Unassembled WGS sequence"/>
</dbReference>
<dbReference type="OrthoDB" id="1935586at2759"/>
<dbReference type="EMBL" id="WJXA01000002">
    <property type="protein sequence ID" value="KAF7151726.1"/>
    <property type="molecule type" value="Genomic_DNA"/>
</dbReference>
<dbReference type="Pfam" id="PF24626">
    <property type="entry name" value="SH3_Tf2-1"/>
    <property type="match status" value="1"/>
</dbReference>
<accession>A0A834HBZ3</accession>
<evidence type="ECO:0000313" key="2">
    <source>
        <dbReference type="EMBL" id="KAF7151726.1"/>
    </source>
</evidence>
<evidence type="ECO:0000313" key="3">
    <source>
        <dbReference type="Proteomes" id="UP000626092"/>
    </source>
</evidence>
<gene>
    <name evidence="2" type="ORF">RHSIM_Rhsim02G0024000</name>
</gene>
<protein>
    <recommendedName>
        <fullName evidence="1">Tf2-1-like SH3-like domain-containing protein</fullName>
    </recommendedName>
</protein>
<feature type="domain" description="Tf2-1-like SH3-like" evidence="1">
    <location>
        <begin position="100"/>
        <end position="162"/>
    </location>
</feature>
<comment type="caution">
    <text evidence="2">The sequence shown here is derived from an EMBL/GenBank/DDBJ whole genome shotgun (WGS) entry which is preliminary data.</text>
</comment>
<organism evidence="2 3">
    <name type="scientific">Rhododendron simsii</name>
    <name type="common">Sims's rhododendron</name>
    <dbReference type="NCBI Taxonomy" id="118357"/>
    <lineage>
        <taxon>Eukaryota</taxon>
        <taxon>Viridiplantae</taxon>
        <taxon>Streptophyta</taxon>
        <taxon>Embryophyta</taxon>
        <taxon>Tracheophyta</taxon>
        <taxon>Spermatophyta</taxon>
        <taxon>Magnoliopsida</taxon>
        <taxon>eudicotyledons</taxon>
        <taxon>Gunneridae</taxon>
        <taxon>Pentapetalae</taxon>
        <taxon>asterids</taxon>
        <taxon>Ericales</taxon>
        <taxon>Ericaceae</taxon>
        <taxon>Ericoideae</taxon>
        <taxon>Rhodoreae</taxon>
        <taxon>Rhododendron</taxon>
    </lineage>
</organism>
<sequence>MRREGRVTASPAKADSFLIVPDIMKEAKETQLVYALVVKCEAKEETVVPDQLPGMSVIAGHMAEKVANIHAEVKQKLEESTTKYKAAADKHRRVKVFEVGDLVMVHLRKERFPVGTYNKLKHKKIGPVQILQKINDNAYVVDLPEDLAISKTFNIQDLFEYHSIPDVAIPIVNSRASFFKEGETDVEQISTDFMERFDRIKSRKK</sequence>
<reference evidence="2" key="1">
    <citation type="submission" date="2019-11" db="EMBL/GenBank/DDBJ databases">
        <authorList>
            <person name="Liu Y."/>
            <person name="Hou J."/>
            <person name="Li T.-Q."/>
            <person name="Guan C.-H."/>
            <person name="Wu X."/>
            <person name="Wu H.-Z."/>
            <person name="Ling F."/>
            <person name="Zhang R."/>
            <person name="Shi X.-G."/>
            <person name="Ren J.-P."/>
            <person name="Chen E.-F."/>
            <person name="Sun J.-M."/>
        </authorList>
    </citation>
    <scope>NUCLEOTIDE SEQUENCE</scope>
    <source>
        <strain evidence="2">Adult_tree_wgs_1</strain>
        <tissue evidence="2">Leaves</tissue>
    </source>
</reference>
<evidence type="ECO:0000259" key="1">
    <source>
        <dbReference type="Pfam" id="PF24626"/>
    </source>
</evidence>
<keyword evidence="3" id="KW-1185">Reference proteome</keyword>
<dbReference type="PANTHER" id="PTHR35046">
    <property type="entry name" value="ZINC KNUCKLE (CCHC-TYPE) FAMILY PROTEIN"/>
    <property type="match status" value="1"/>
</dbReference>
<name>A0A834HBZ3_RHOSS</name>
<dbReference type="InterPro" id="IPR056924">
    <property type="entry name" value="SH3_Tf2-1"/>
</dbReference>
<dbReference type="AlphaFoldDB" id="A0A834HBZ3"/>
<proteinExistence type="predicted"/>
<dbReference type="PANTHER" id="PTHR35046:SF26">
    <property type="entry name" value="RNA-DIRECTED DNA POLYMERASE"/>
    <property type="match status" value="1"/>
</dbReference>